<comment type="caution">
    <text evidence="1">The sequence shown here is derived from an EMBL/GenBank/DDBJ whole genome shotgun (WGS) entry which is preliminary data.</text>
</comment>
<reference evidence="1 2" key="1">
    <citation type="journal article" date="2012" name="J. Bacteriol.">
        <title>Draft Genome Sequence of Bacillus isronensis Strain B3W22, Isolated from the Upper Atmosphere.</title>
        <authorList>
            <person name="Shivaji S."/>
            <person name="Ara S."/>
            <person name="Singh S.K."/>
            <person name="Bandi S."/>
            <person name="Singh A."/>
            <person name="Pinnaka A.K."/>
        </authorList>
    </citation>
    <scope>NUCLEOTIDE SEQUENCE [LARGE SCALE GENOMIC DNA]</scope>
    <source>
        <strain evidence="1 2">B3W22</strain>
    </source>
</reference>
<dbReference type="AlphaFoldDB" id="K1L663"/>
<sequence>MRKVVVRYMIFPSIEQGVSGFYEHENDKRCIEPSKPYKSGVCHTVGEELDELAGKVGFITREEFASKFNSQYWKNAYGQELSTIVGKALESKGIVMNINGEDVLFQCPENEFVTWQVRKHK</sequence>
<dbReference type="PATRIC" id="fig|1224748.3.peg.938"/>
<accession>K1L663</accession>
<evidence type="ECO:0000313" key="2">
    <source>
        <dbReference type="Proteomes" id="UP000004738"/>
    </source>
</evidence>
<dbReference type="EMBL" id="AMCK01000003">
    <property type="protein sequence ID" value="EKB46048.1"/>
    <property type="molecule type" value="Genomic_DNA"/>
</dbReference>
<proteinExistence type="predicted"/>
<protein>
    <submittedName>
        <fullName evidence="1">Uncharacterized protein</fullName>
    </submittedName>
</protein>
<evidence type="ECO:0000313" key="1">
    <source>
        <dbReference type="EMBL" id="EKB46048.1"/>
    </source>
</evidence>
<dbReference type="Proteomes" id="UP000004738">
    <property type="component" value="Unassembled WGS sequence"/>
</dbReference>
<name>K1L663_9BACL</name>
<keyword evidence="2" id="KW-1185">Reference proteome</keyword>
<gene>
    <name evidence="1" type="ORF">B857_00942</name>
</gene>
<organism evidence="1 2">
    <name type="scientific">Solibacillus isronensis B3W22</name>
    <dbReference type="NCBI Taxonomy" id="1224748"/>
    <lineage>
        <taxon>Bacteria</taxon>
        <taxon>Bacillati</taxon>
        <taxon>Bacillota</taxon>
        <taxon>Bacilli</taxon>
        <taxon>Bacillales</taxon>
        <taxon>Caryophanaceae</taxon>
        <taxon>Solibacillus</taxon>
    </lineage>
</organism>
<dbReference type="RefSeq" id="WP_008404398.1">
    <property type="nucleotide sequence ID" value="NZ_AMCK01000003.1"/>
</dbReference>